<evidence type="ECO:0000313" key="2">
    <source>
        <dbReference type="Proteomes" id="UP000095558"/>
    </source>
</evidence>
<organism evidence="1 2">
    <name type="scientific">Clostridium disporicum</name>
    <dbReference type="NCBI Taxonomy" id="84024"/>
    <lineage>
        <taxon>Bacteria</taxon>
        <taxon>Bacillati</taxon>
        <taxon>Bacillota</taxon>
        <taxon>Clostridia</taxon>
        <taxon>Eubacteriales</taxon>
        <taxon>Clostridiaceae</taxon>
        <taxon>Clostridium</taxon>
    </lineage>
</organism>
<gene>
    <name evidence="1" type="ORF">ERS852470_01370</name>
</gene>
<evidence type="ECO:0008006" key="3">
    <source>
        <dbReference type="Google" id="ProtNLM"/>
    </source>
</evidence>
<dbReference type="EMBL" id="CYZV01000012">
    <property type="protein sequence ID" value="CUO07094.1"/>
    <property type="molecule type" value="Genomic_DNA"/>
</dbReference>
<proteinExistence type="predicted"/>
<dbReference type="AlphaFoldDB" id="A0A174C1U0"/>
<dbReference type="GO" id="GO:0003676">
    <property type="term" value="F:nucleic acid binding"/>
    <property type="evidence" value="ECO:0007669"/>
    <property type="project" value="InterPro"/>
</dbReference>
<name>A0A174C1U0_9CLOT</name>
<evidence type="ECO:0000313" key="1">
    <source>
        <dbReference type="EMBL" id="CUO07094.1"/>
    </source>
</evidence>
<accession>A0A174C1U0</accession>
<dbReference type="InterPro" id="IPR011856">
    <property type="entry name" value="tRNA_endonuc-like_dom_sf"/>
</dbReference>
<dbReference type="Proteomes" id="UP000095558">
    <property type="component" value="Unassembled WGS sequence"/>
</dbReference>
<reference evidence="1 2" key="1">
    <citation type="submission" date="2015-09" db="EMBL/GenBank/DDBJ databases">
        <authorList>
            <consortium name="Pathogen Informatics"/>
        </authorList>
    </citation>
    <scope>NUCLEOTIDE SEQUENCE [LARGE SCALE GENOMIC DNA]</scope>
    <source>
        <strain evidence="1 2">2789STDY5834855</strain>
    </source>
</reference>
<dbReference type="Gene3D" id="3.40.1350.10">
    <property type="match status" value="1"/>
</dbReference>
<dbReference type="RefSeq" id="WP_055276070.1">
    <property type="nucleotide sequence ID" value="NZ_CYZV01000012.1"/>
</dbReference>
<sequence length="359" mass="42027">MYILNKAGNFLEEVKETTFYESDIKERQHIEEWLRKKPEVMGEELLIIGHEYDKFEVNERLDLLALDKDGKLVIIEVKRDNSGSAVDFQALKYASYCSRLTAKDILDIYREYIDNFGLNLNPEQEIMYFLQVEDEDVLNEKLNNSQRIIVIGKEFDKRILSVCTWLYENSIDVKCISIKPYELNNEILIDIDQIIPPDKIEDYYINKKPKQNKTIINKDNNSIEFLASIVNEINKKSNLNIKYLGKKYYFGASRIKDKGIEFVVSYSKRNNTVGISAEAWRDEGVKRLKKVYDEFGNEISEKLGTKLYLESGAKNSQVYRMFIRISMDGVINLLDSSEEITNKYLLYKSILEDKVRNLE</sequence>
<dbReference type="OrthoDB" id="570199at2"/>
<protein>
    <recommendedName>
        <fullName evidence="3">DUF91 domain-containing protein</fullName>
    </recommendedName>
</protein>